<evidence type="ECO:0000313" key="3">
    <source>
        <dbReference type="Proteomes" id="UP001059380"/>
    </source>
</evidence>
<keyword evidence="1" id="KW-0732">Signal</keyword>
<feature type="chain" id="PRO_5039912631" evidence="1">
    <location>
        <begin position="20"/>
        <end position="691"/>
    </location>
</feature>
<protein>
    <submittedName>
        <fullName evidence="2">Uncharacterized protein</fullName>
    </submittedName>
</protein>
<feature type="signal peptide" evidence="1">
    <location>
        <begin position="1"/>
        <end position="19"/>
    </location>
</feature>
<dbReference type="AlphaFoldDB" id="A0A9J7BTW9"/>
<reference evidence="2" key="1">
    <citation type="submission" date="2021-04" db="EMBL/GenBank/DDBJ databases">
        <title>Phylogenetic analysis of Acidobacteriaceae.</title>
        <authorList>
            <person name="Qiu L."/>
            <person name="Zhang Q."/>
        </authorList>
    </citation>
    <scope>NUCLEOTIDE SEQUENCE</scope>
    <source>
        <strain evidence="2">DSM 25168</strain>
    </source>
</reference>
<dbReference type="RefSeq" id="WP_260793940.1">
    <property type="nucleotide sequence ID" value="NZ_CP093313.1"/>
</dbReference>
<dbReference type="KEGG" id="orp:MOP44_00540"/>
<dbReference type="EMBL" id="CP093313">
    <property type="protein sequence ID" value="UWZ84437.1"/>
    <property type="molecule type" value="Genomic_DNA"/>
</dbReference>
<proteinExistence type="predicted"/>
<dbReference type="Proteomes" id="UP001059380">
    <property type="component" value="Chromosome"/>
</dbReference>
<evidence type="ECO:0000256" key="1">
    <source>
        <dbReference type="SAM" id="SignalP"/>
    </source>
</evidence>
<keyword evidence="3" id="KW-1185">Reference proteome</keyword>
<evidence type="ECO:0000313" key="2">
    <source>
        <dbReference type="EMBL" id="UWZ84437.1"/>
    </source>
</evidence>
<name>A0A9J7BTW9_9BACT</name>
<gene>
    <name evidence="2" type="ORF">MOP44_00540</name>
</gene>
<organism evidence="2 3">
    <name type="scientific">Occallatibacter riparius</name>
    <dbReference type="NCBI Taxonomy" id="1002689"/>
    <lineage>
        <taxon>Bacteria</taxon>
        <taxon>Pseudomonadati</taxon>
        <taxon>Acidobacteriota</taxon>
        <taxon>Terriglobia</taxon>
        <taxon>Terriglobales</taxon>
        <taxon>Acidobacteriaceae</taxon>
        <taxon>Occallatibacter</taxon>
    </lineage>
</organism>
<accession>A0A9J7BTW9</accession>
<sequence length="691" mass="71620">MKVVLSLIAALLLSYSLSAEQGDPQWSGAVPRMLNFSGKALGEQRQPISGVNSFSLAIYKDQFSADPLWCETQNATVDVEGNYSVQLGAASRDGLPVELFSSAEPRWLGVSVNGGSEQPRVLLLSVPYAFRAADAQTLGGYPASAFLLAGSNAAAGAAGSSNALPKVASTAPLPVTTSGGKPNALARFDGRSDIANSQVFDTGTNVGIGTSVPSVKLDVNGATVIRGAFRLAPTGTATVAAGNASQPQRFSASSFNSATSAADLQTFQWQAEPTGNNTATPSASMSLLFGSATATPAETGLSISSNGIIQFAAGQTFPGSSGSGTLTSVGLSAPASDFVVSGSPVTTNGTLNFQWLVPPSDQNVPGSIVKRDAYGRFSADTVNAVTAVNSAQISGINSNPVNYYLSPIVGVNQSYGDTEGIGVAGVAQSQRGAGVFGRNTGGGPAVHGETGTVSGQGVWGESFASQISPSGFGPDGVDGFSHSPLGSGVAAVNYSNGDGLFAQSNGGFAAYFLGDVYVDGNLSKAGGSFKIDHPLDPANKYLYHSFVESPEMMNIYNGIATTDGQGLAVVQMPEWFEALNRDFRYQLTPIGQFAQAIIAGKIEHNTFTIQTDKPNVEVSWQVTGVRHDAWANANRILVEEMKIGKERGLYLHPELFGEPAERSIAASRHAMAADVKKGELRTRPLTSGDRR</sequence>